<feature type="coiled-coil region" evidence="1">
    <location>
        <begin position="837"/>
        <end position="868"/>
    </location>
</feature>
<organism evidence="3 4">
    <name type="scientific">Takifugu rubripes</name>
    <name type="common">Japanese pufferfish</name>
    <name type="synonym">Fugu rubripes</name>
    <dbReference type="NCBI Taxonomy" id="31033"/>
    <lineage>
        <taxon>Eukaryota</taxon>
        <taxon>Metazoa</taxon>
        <taxon>Chordata</taxon>
        <taxon>Craniata</taxon>
        <taxon>Vertebrata</taxon>
        <taxon>Euteleostomi</taxon>
        <taxon>Actinopterygii</taxon>
        <taxon>Neopterygii</taxon>
        <taxon>Teleostei</taxon>
        <taxon>Neoteleostei</taxon>
        <taxon>Acanthomorphata</taxon>
        <taxon>Eupercaria</taxon>
        <taxon>Tetraodontiformes</taxon>
        <taxon>Tetradontoidea</taxon>
        <taxon>Tetraodontidae</taxon>
        <taxon>Takifugu</taxon>
    </lineage>
</organism>
<dbReference type="AlphaFoldDB" id="A0A674PEJ8"/>
<dbReference type="GO" id="GO:0035735">
    <property type="term" value="P:intraciliary transport involved in cilium assembly"/>
    <property type="evidence" value="ECO:0007669"/>
    <property type="project" value="InterPro"/>
</dbReference>
<gene>
    <name evidence="3" type="primary">cep131</name>
</gene>
<feature type="compositionally biased region" description="Polar residues" evidence="2">
    <location>
        <begin position="103"/>
        <end position="114"/>
    </location>
</feature>
<proteinExistence type="predicted"/>
<dbReference type="GO" id="GO:0034451">
    <property type="term" value="C:centriolar satellite"/>
    <property type="evidence" value="ECO:0007669"/>
    <property type="project" value="TreeGrafter"/>
</dbReference>
<sequence length="888" mass="104422">MSPDRTTWNILDDQPRVFSLHSSSHSTGSMDSPTSLTKREPTITLAASFTANNRSNKGAVGNSVTTILHNNYSEKPLTPKSSNQRPSFNNILKATVNDEASLESGSLTKSQKNFSSVSSPSNNRSPVTTQRRSPVATRRREATEEEAERFIQQVNQAAVTIQRWYRRHSQRQHVNQTVLKRILASKKKDQDRAHVDVCLEQQPHRDGSRKPLRKEKTRPARLTTTQVNTTPQLCRKSNHMKSWVTCAQCRCICVALVIQEILQRSVSVEDQRQGLSTSRPQSKTTLNELLDTLKLLEEEPQRLSAPKCYRKEKYAWIDEDGDATSLTTDNVEHHGQLSHHPALPDGGALLSDAKLQSIMSFLDEMEKSEQERPRSVTLGSHRAVSNSMMRLKLELEDKRRAISMLQTALAQQKELTLKHEKEKEKELSRKFQLQKEQYESTIQRQLTFIDQLIHDKKALNERCEGVVGELKQVDQKYTKKMTQMQEQHEMEIKKLKELMSATEKIRKEKWMDDKTRKIKEMTVKGLEPEIQKLISKHKQDLKNLRMLHETELQQADERAAQRYVQQREDLRQQLEKEKEELRQREHELAKQRYEKQLQEEEVSLQQQRSRLYKELAEEKENLAQLASRQRSELDELRRQLQDNSALAGRALREELEKAREEQERRHQVELKTLQERLDIDKQLWEENYKKKEEVWLLTRERELKEDLRRQRDKEIELAIFTLEEETSKDKAECERAADNRVKRVRDKYAAELRELEESERAAVEKQQELRRQQVEMEAELIRLQAVLRQKEEETKDTTQLLEERRSLAEVVRQEFADQLVRTDEENRRMKVEVSEVRARLRLEVERITKEKEEELAEKEEVVSNLRRQHEVRRPPLFLARLCRAGRQV</sequence>
<dbReference type="PANTHER" id="PTHR31540:SF1">
    <property type="entry name" value="CENTROSOMAL PROTEIN OF 131 KDA"/>
    <property type="match status" value="1"/>
</dbReference>
<evidence type="ECO:0000313" key="4">
    <source>
        <dbReference type="Proteomes" id="UP000005226"/>
    </source>
</evidence>
<keyword evidence="4" id="KW-1185">Reference proteome</keyword>
<dbReference type="GO" id="GO:0005929">
    <property type="term" value="C:cilium"/>
    <property type="evidence" value="ECO:0007669"/>
    <property type="project" value="GOC"/>
</dbReference>
<feature type="region of interest" description="Disordered" evidence="2">
    <location>
        <begin position="102"/>
        <end position="144"/>
    </location>
</feature>
<dbReference type="Proteomes" id="UP000005226">
    <property type="component" value="Chromosome 1"/>
</dbReference>
<feature type="coiled-coil region" evidence="1">
    <location>
        <begin position="741"/>
        <end position="793"/>
    </location>
</feature>
<reference evidence="3" key="2">
    <citation type="submission" date="2025-08" db="UniProtKB">
        <authorList>
            <consortium name="Ensembl"/>
        </authorList>
    </citation>
    <scope>IDENTIFICATION</scope>
</reference>
<dbReference type="GO" id="GO:0010824">
    <property type="term" value="P:regulation of centrosome duplication"/>
    <property type="evidence" value="ECO:0007669"/>
    <property type="project" value="TreeGrafter"/>
</dbReference>
<evidence type="ECO:0000313" key="3">
    <source>
        <dbReference type="Ensembl" id="ENSTRUP00000084100.1"/>
    </source>
</evidence>
<feature type="compositionally biased region" description="Basic and acidic residues" evidence="2">
    <location>
        <begin position="193"/>
        <end position="209"/>
    </location>
</feature>
<evidence type="ECO:0000256" key="1">
    <source>
        <dbReference type="SAM" id="Coils"/>
    </source>
</evidence>
<feature type="coiled-coil region" evidence="1">
    <location>
        <begin position="388"/>
        <end position="437"/>
    </location>
</feature>
<evidence type="ECO:0000256" key="2">
    <source>
        <dbReference type="SAM" id="MobiDB-lite"/>
    </source>
</evidence>
<dbReference type="SMART" id="SM00015">
    <property type="entry name" value="IQ"/>
    <property type="match status" value="1"/>
</dbReference>
<feature type="compositionally biased region" description="Low complexity" evidence="2">
    <location>
        <begin position="115"/>
        <end position="129"/>
    </location>
</feature>
<accession>A0A674PEJ8</accession>
<dbReference type="PANTHER" id="PTHR31540">
    <property type="entry name" value="CENTROSOMAL PROTEIN OF 131 KDA"/>
    <property type="match status" value="1"/>
</dbReference>
<protein>
    <submittedName>
        <fullName evidence="3">Centrosomal protein 131</fullName>
    </submittedName>
</protein>
<dbReference type="PROSITE" id="PS50096">
    <property type="entry name" value="IQ"/>
    <property type="match status" value="1"/>
</dbReference>
<dbReference type="InterPro" id="IPR000048">
    <property type="entry name" value="IQ_motif_EF-hand-BS"/>
</dbReference>
<feature type="coiled-coil region" evidence="1">
    <location>
        <begin position="538"/>
        <end position="672"/>
    </location>
</feature>
<feature type="region of interest" description="Disordered" evidence="2">
    <location>
        <begin position="193"/>
        <end position="218"/>
    </location>
</feature>
<dbReference type="GeneTree" id="ENSGT00390000001758"/>
<reference evidence="3 4" key="1">
    <citation type="journal article" date="2011" name="Genome Biol. Evol.">
        <title>Integration of the genetic map and genome assembly of fugu facilitates insights into distinct features of genome evolution in teleosts and mammals.</title>
        <authorList>
            <person name="Kai W."/>
            <person name="Kikuchi K."/>
            <person name="Tohari S."/>
            <person name="Chew A.K."/>
            <person name="Tay A."/>
            <person name="Fujiwara A."/>
            <person name="Hosoya S."/>
            <person name="Suetake H."/>
            <person name="Naruse K."/>
            <person name="Brenner S."/>
            <person name="Suzuki Y."/>
            <person name="Venkatesh B."/>
        </authorList>
    </citation>
    <scope>NUCLEOTIDE SEQUENCE [LARGE SCALE GENOMIC DNA]</scope>
</reference>
<dbReference type="Ensembl" id="ENSTRUT00000072650.1">
    <property type="protein sequence ID" value="ENSTRUP00000084100.1"/>
    <property type="gene ID" value="ENSTRUG00000003758.3"/>
</dbReference>
<name>A0A674PEJ8_TAKRU</name>
<dbReference type="InterPro" id="IPR030465">
    <property type="entry name" value="CEP131"/>
</dbReference>
<keyword evidence="1" id="KW-0175">Coiled coil</keyword>
<reference evidence="3" key="3">
    <citation type="submission" date="2025-09" db="UniProtKB">
        <authorList>
            <consortium name="Ensembl"/>
        </authorList>
    </citation>
    <scope>IDENTIFICATION</scope>
</reference>